<dbReference type="GO" id="GO:0006040">
    <property type="term" value="P:amino sugar metabolic process"/>
    <property type="evidence" value="ECO:0007669"/>
    <property type="project" value="InterPro"/>
</dbReference>
<keyword evidence="1" id="KW-0808">Transferase</keyword>
<dbReference type="GO" id="GO:0005524">
    <property type="term" value="F:ATP binding"/>
    <property type="evidence" value="ECO:0007669"/>
    <property type="project" value="UniProtKB-UniRule"/>
</dbReference>
<dbReference type="HAMAP" id="MF_01270">
    <property type="entry name" value="AnhMurNAc_kinase"/>
    <property type="match status" value="1"/>
</dbReference>
<comment type="pathway">
    <text evidence="1">Cell wall biogenesis; peptidoglycan recycling.</text>
</comment>
<accession>A0A0W0TPL0</accession>
<dbReference type="GO" id="GO:0009254">
    <property type="term" value="P:peptidoglycan turnover"/>
    <property type="evidence" value="ECO:0007669"/>
    <property type="project" value="UniProtKB-UniRule"/>
</dbReference>
<keyword evidence="1" id="KW-0119">Carbohydrate metabolism</keyword>
<name>A0A0W0TPL0_9GAMM</name>
<protein>
    <recommendedName>
        <fullName evidence="1">Anhydro-N-acetylmuramic acid kinase</fullName>
        <ecNumber evidence="1">2.7.1.170</ecNumber>
    </recommendedName>
    <alternativeName>
        <fullName evidence="1">AnhMurNAc kinase</fullName>
    </alternativeName>
</protein>
<dbReference type="STRING" id="45065.Lgee_1787"/>
<keyword evidence="1 2" id="KW-0418">Kinase</keyword>
<dbReference type="InterPro" id="IPR043129">
    <property type="entry name" value="ATPase_NBD"/>
</dbReference>
<dbReference type="UniPathway" id="UPA00343"/>
<dbReference type="Pfam" id="PF03702">
    <property type="entry name" value="AnmK"/>
    <property type="match status" value="1"/>
</dbReference>
<proteinExistence type="inferred from homology"/>
<feature type="binding site" evidence="1">
    <location>
        <begin position="10"/>
        <end position="17"/>
    </location>
    <ligand>
        <name>ATP</name>
        <dbReference type="ChEBI" id="CHEBI:30616"/>
    </ligand>
</feature>
<keyword evidence="1" id="KW-0067">ATP-binding</keyword>
<keyword evidence="3" id="KW-1185">Reference proteome</keyword>
<dbReference type="Gene3D" id="3.30.420.40">
    <property type="match status" value="2"/>
</dbReference>
<comment type="caution">
    <text evidence="2">The sequence shown here is derived from an EMBL/GenBank/DDBJ whole genome shotgun (WGS) entry which is preliminary data.</text>
</comment>
<dbReference type="EMBL" id="LNYC01000070">
    <property type="protein sequence ID" value="KTC97466.1"/>
    <property type="molecule type" value="Genomic_DNA"/>
</dbReference>
<comment type="function">
    <text evidence="1">Catalyzes the specific phosphorylation of 1,6-anhydro-N-acetylmuramic acid (anhMurNAc) with the simultaneous cleavage of the 1,6-anhydro ring, generating MurNAc-6-P. Is required for the utilization of anhMurNAc either imported from the medium or derived from its own cell wall murein, and thus plays a role in cell wall recycling.</text>
</comment>
<dbReference type="PANTHER" id="PTHR30605">
    <property type="entry name" value="ANHYDRO-N-ACETYLMURAMIC ACID KINASE"/>
    <property type="match status" value="1"/>
</dbReference>
<gene>
    <name evidence="1 2" type="primary">anmK</name>
    <name evidence="2" type="ORF">Lgee_1787</name>
</gene>
<comment type="pathway">
    <text evidence="1">Amino-sugar metabolism; 1,6-anhydro-N-acetylmuramate degradation.</text>
</comment>
<evidence type="ECO:0000313" key="2">
    <source>
        <dbReference type="EMBL" id="KTC97466.1"/>
    </source>
</evidence>
<keyword evidence="1" id="KW-0547">Nucleotide-binding</keyword>
<dbReference type="InterPro" id="IPR005338">
    <property type="entry name" value="Anhydro_N_Ac-Mur_kinase"/>
</dbReference>
<dbReference type="GO" id="GO:0097175">
    <property type="term" value="P:1,6-anhydro-N-acetyl-beta-muramic acid catabolic process"/>
    <property type="evidence" value="ECO:0007669"/>
    <property type="project" value="UniProtKB-UniRule"/>
</dbReference>
<dbReference type="Proteomes" id="UP000054785">
    <property type="component" value="Unassembled WGS sequence"/>
</dbReference>
<comment type="similarity">
    <text evidence="1">Belongs to the anhydro-N-acetylmuramic acid kinase family.</text>
</comment>
<reference evidence="2 3" key="1">
    <citation type="submission" date="2015-11" db="EMBL/GenBank/DDBJ databases">
        <title>Genomic analysis of 38 Legionella species identifies large and diverse effector repertoires.</title>
        <authorList>
            <person name="Burstein D."/>
            <person name="Amaro F."/>
            <person name="Zusman T."/>
            <person name="Lifshitz Z."/>
            <person name="Cohen O."/>
            <person name="Gilbert J.A."/>
            <person name="Pupko T."/>
            <person name="Shuman H.A."/>
            <person name="Segal G."/>
        </authorList>
    </citation>
    <scope>NUCLEOTIDE SEQUENCE [LARGE SCALE GENOMIC DNA]</scope>
    <source>
        <strain evidence="2 3">ATCC 49504</strain>
    </source>
</reference>
<dbReference type="SUPFAM" id="SSF53067">
    <property type="entry name" value="Actin-like ATPase domain"/>
    <property type="match status" value="1"/>
</dbReference>
<dbReference type="GO" id="GO:0016301">
    <property type="term" value="F:kinase activity"/>
    <property type="evidence" value="ECO:0007669"/>
    <property type="project" value="UniProtKB-KW"/>
</dbReference>
<dbReference type="GO" id="GO:0016773">
    <property type="term" value="F:phosphotransferase activity, alcohol group as acceptor"/>
    <property type="evidence" value="ECO:0007669"/>
    <property type="project" value="UniProtKB-UniRule"/>
</dbReference>
<dbReference type="NCBIfam" id="NF007139">
    <property type="entry name" value="PRK09585.1-3"/>
    <property type="match status" value="1"/>
</dbReference>
<dbReference type="AlphaFoldDB" id="A0A0W0TPL0"/>
<sequence>MSIYLGLLSGTSMDGIDAALVDFPSHTLIHAQTLPYEPLLREEIATLCEGALTTPKAMATLNTRIGRAFGEAAREVLRAASIKPRDVIAIGSHGQTVFHDAHADIPVTVQLGCAHTIAEMTGIAVVSDFRTRDLVVGGQGAPLAPVYHAELFGRFGERLAIVNIGGIANVSFVESGKAACGFDTGPGNCLMDAWCARTHGQAFDRDGRFAAEGRVIPSLLDTLLSDPWFDRPIPRSIDKGYFSLERMLAYAKPDWLDADVQATLLAFTATTIAHAITARETGLERVLVCGGGAHNRALLKALSLAMEPLPVESTVAVSVNPDFVEAMLFAWLAHCAATDTPLYLKPITGSSRPVVLGARFPAGQIND</sequence>
<organism evidence="2 3">
    <name type="scientific">Legionella geestiana</name>
    <dbReference type="NCBI Taxonomy" id="45065"/>
    <lineage>
        <taxon>Bacteria</taxon>
        <taxon>Pseudomonadati</taxon>
        <taxon>Pseudomonadota</taxon>
        <taxon>Gammaproteobacteria</taxon>
        <taxon>Legionellales</taxon>
        <taxon>Legionellaceae</taxon>
        <taxon>Legionella</taxon>
    </lineage>
</organism>
<dbReference type="RefSeq" id="WP_028387122.1">
    <property type="nucleotide sequence ID" value="NZ_CAAAHN010000003.1"/>
</dbReference>
<dbReference type="PANTHER" id="PTHR30605:SF0">
    <property type="entry name" value="ANHYDRO-N-ACETYLMURAMIC ACID KINASE"/>
    <property type="match status" value="1"/>
</dbReference>
<evidence type="ECO:0000313" key="3">
    <source>
        <dbReference type="Proteomes" id="UP000054785"/>
    </source>
</evidence>
<dbReference type="UniPathway" id="UPA00544"/>
<dbReference type="OrthoDB" id="9763949at2"/>
<evidence type="ECO:0000256" key="1">
    <source>
        <dbReference type="HAMAP-Rule" id="MF_01270"/>
    </source>
</evidence>
<dbReference type="PATRIC" id="fig|45065.4.peg.1939"/>
<comment type="catalytic activity">
    <reaction evidence="1">
        <text>1,6-anhydro-N-acetyl-beta-muramate + ATP + H2O = N-acetyl-D-muramate 6-phosphate + ADP + H(+)</text>
        <dbReference type="Rhea" id="RHEA:24952"/>
        <dbReference type="ChEBI" id="CHEBI:15377"/>
        <dbReference type="ChEBI" id="CHEBI:15378"/>
        <dbReference type="ChEBI" id="CHEBI:30616"/>
        <dbReference type="ChEBI" id="CHEBI:58690"/>
        <dbReference type="ChEBI" id="CHEBI:58722"/>
        <dbReference type="ChEBI" id="CHEBI:456216"/>
        <dbReference type="EC" id="2.7.1.170"/>
    </reaction>
</comment>
<dbReference type="EC" id="2.7.1.170" evidence="1"/>